<dbReference type="InterPro" id="IPR008936">
    <property type="entry name" value="Rho_GTPase_activation_prot"/>
</dbReference>
<keyword evidence="4" id="KW-1185">Reference proteome</keyword>
<feature type="compositionally biased region" description="Polar residues" evidence="2">
    <location>
        <begin position="874"/>
        <end position="885"/>
    </location>
</feature>
<proteinExistence type="predicted"/>
<dbReference type="SUPFAM" id="SSF103657">
    <property type="entry name" value="BAR/IMD domain-like"/>
    <property type="match status" value="1"/>
</dbReference>
<dbReference type="Gene3D" id="1.10.555.10">
    <property type="entry name" value="Rho GTPase activation protein"/>
    <property type="match status" value="1"/>
</dbReference>
<dbReference type="WBParaSite" id="TREG1_93930.7">
    <property type="protein sequence ID" value="TREG1_93930.7"/>
    <property type="gene ID" value="TREG1_93930"/>
</dbReference>
<dbReference type="GO" id="GO:0005737">
    <property type="term" value="C:cytoplasm"/>
    <property type="evidence" value="ECO:0007669"/>
    <property type="project" value="InterPro"/>
</dbReference>
<protein>
    <recommendedName>
        <fullName evidence="3">Rho-GAP domain-containing protein</fullName>
    </recommendedName>
</protein>
<dbReference type="InterPro" id="IPR011993">
    <property type="entry name" value="PH-like_dom_sf"/>
</dbReference>
<organism evidence="4 5">
    <name type="scientific">Trichobilharzia regenti</name>
    <name type="common">Nasal bird schistosome</name>
    <dbReference type="NCBI Taxonomy" id="157069"/>
    <lineage>
        <taxon>Eukaryota</taxon>
        <taxon>Metazoa</taxon>
        <taxon>Spiralia</taxon>
        <taxon>Lophotrochozoa</taxon>
        <taxon>Platyhelminthes</taxon>
        <taxon>Trematoda</taxon>
        <taxon>Digenea</taxon>
        <taxon>Strigeidida</taxon>
        <taxon>Schistosomatoidea</taxon>
        <taxon>Schistosomatidae</taxon>
        <taxon>Trichobilharzia</taxon>
    </lineage>
</organism>
<sequence length="987" mass="109816">MPVLSPLEFRDCVVDSPNFRKALSDHEADLKTANRKVKNVLVNTRRVFEAMENLNQAFLDYAESLNDFSAYAHESTCISQTTENELCETDDDRTIKNALSVYATIIKNVEEARRTMIQPNKEVVLNELAELRSMWLGGQNTNAKVFQKETKNFCQYLEKYTSIKSKEYTEDNDAKMIQERKNYISKAFEYISNINEAHELKKSKFVQTISLVMRMLSNFYHQAFEQFKDSSHQISQILQAAQRSSENYEQISVETKTLTEKLLNTPWEQIQSTNSTNTREGYVFVATKKAVVTVWTKNFCTYNRNSKILKLTPYTQYQDADNNTETLNVLSCRRRSNDSIDRRWCFDIEVPKRSSPITLQAQCLDDLHEWLLVMDGKEPIYDDRKVCVQEPDAIDINEKSYEFLRNLIQAIEKNGIQTEGIYRTCGVKSKVSGLIKQALSSSGISKTTLLNYELCVLTGALKHFIRQLETPIMTFQLHDSFMSAMKRDHAYRLSELSALLKLLPPENQKILDLLIGHLSRVASNSHLNHMNPSNLGIVFAPSLFRSREESVAAIMSTKFASTAVELMIINYSSLFPIHSSKILAPVHNSTSSETTPNGTSTDTITTPAEYTTNNYCPVSSISSSSGGVLTTSSQCSSHAMMNGENIIEPVYTTPVIGNGHLPNQLLHRSENLFTSFIREKYSSQTSIQSFQSSSSTFTSSSLSSTNPTTTTATTIPTPATTTTTTRTTTNTLTHSSSTNSSSSSLPIALQILHDDDDENGDYDYIYDNCLDPEQPINNQQPNKQNLMNGKIVNLSTFIPSTTATAISTITTTTTTSPSSFSHVFQHLIDPLPPPPPKPRTSLRSSVNPSVHLTVTQSFKKPPPPPPPTTIAPFSPSQQPKQTCINVTPHKMSASSSSSKLPSAPQKASSTPTVTPMTAAAAVVVVAPSTNNTISSLNHENYSLSSFQSNPSSLGEYFDKENDTTDDSLSLLADEFSRSTTSSANTDH</sequence>
<feature type="domain" description="Rho-GAP" evidence="3">
    <location>
        <begin position="394"/>
        <end position="575"/>
    </location>
</feature>
<evidence type="ECO:0000256" key="2">
    <source>
        <dbReference type="SAM" id="MobiDB-lite"/>
    </source>
</evidence>
<evidence type="ECO:0000313" key="4">
    <source>
        <dbReference type="Proteomes" id="UP000050795"/>
    </source>
</evidence>
<feature type="region of interest" description="Disordered" evidence="2">
    <location>
        <begin position="692"/>
        <end position="743"/>
    </location>
</feature>
<dbReference type="Gene3D" id="2.30.29.30">
    <property type="entry name" value="Pleckstrin-homology domain (PH domain)/Phosphotyrosine-binding domain (PTB)"/>
    <property type="match status" value="1"/>
</dbReference>
<dbReference type="SUPFAM" id="SSF50729">
    <property type="entry name" value="PH domain-like"/>
    <property type="match status" value="1"/>
</dbReference>
<dbReference type="Pfam" id="PF16746">
    <property type="entry name" value="BAR_3"/>
    <property type="match status" value="1"/>
</dbReference>
<dbReference type="InterPro" id="IPR004148">
    <property type="entry name" value="BAR_dom"/>
</dbReference>
<dbReference type="WBParaSite" id="TREG1_93930.5">
    <property type="protein sequence ID" value="TREG1_93930.5"/>
    <property type="gene ID" value="TREG1_93930"/>
</dbReference>
<evidence type="ECO:0000259" key="3">
    <source>
        <dbReference type="PROSITE" id="PS50238"/>
    </source>
</evidence>
<feature type="compositionally biased region" description="Low complexity" evidence="2">
    <location>
        <begin position="942"/>
        <end position="952"/>
    </location>
</feature>
<accession>A0AA85KL20</accession>
<dbReference type="PROSITE" id="PS50238">
    <property type="entry name" value="RHOGAP"/>
    <property type="match status" value="1"/>
</dbReference>
<keyword evidence="1" id="KW-0343">GTPase activation</keyword>
<dbReference type="PANTHER" id="PTHR12552">
    <property type="entry name" value="OLIGOPHRENIN 1"/>
    <property type="match status" value="1"/>
</dbReference>
<dbReference type="WBParaSite" id="TREG1_93930.1">
    <property type="protein sequence ID" value="TREG1_93930.1"/>
    <property type="gene ID" value="TREG1_93930"/>
</dbReference>
<evidence type="ECO:0000256" key="1">
    <source>
        <dbReference type="ARBA" id="ARBA00022468"/>
    </source>
</evidence>
<dbReference type="SUPFAM" id="SSF48350">
    <property type="entry name" value="GTPase activation domain, GAP"/>
    <property type="match status" value="1"/>
</dbReference>
<feature type="compositionally biased region" description="Polar residues" evidence="2">
    <location>
        <begin position="841"/>
        <end position="858"/>
    </location>
</feature>
<feature type="compositionally biased region" description="Pro residues" evidence="2">
    <location>
        <begin position="860"/>
        <end position="869"/>
    </location>
</feature>
<dbReference type="CDD" id="cd01249">
    <property type="entry name" value="BAR-PH_GRAF_family"/>
    <property type="match status" value="1"/>
</dbReference>
<dbReference type="Proteomes" id="UP000050795">
    <property type="component" value="Unassembled WGS sequence"/>
</dbReference>
<evidence type="ECO:0000313" key="6">
    <source>
        <dbReference type="WBParaSite" id="TREG1_93930.3"/>
    </source>
</evidence>
<dbReference type="WBParaSite" id="TREG1_93930.3">
    <property type="protein sequence ID" value="TREG1_93930.3"/>
    <property type="gene ID" value="TREG1_93930"/>
</dbReference>
<dbReference type="InterPro" id="IPR000198">
    <property type="entry name" value="RhoGAP_dom"/>
</dbReference>
<dbReference type="SMART" id="SM00324">
    <property type="entry name" value="RhoGAP"/>
    <property type="match status" value="1"/>
</dbReference>
<dbReference type="GO" id="GO:0007165">
    <property type="term" value="P:signal transduction"/>
    <property type="evidence" value="ECO:0007669"/>
    <property type="project" value="InterPro"/>
</dbReference>
<reference evidence="5 6" key="2">
    <citation type="submission" date="2023-11" db="UniProtKB">
        <authorList>
            <consortium name="WormBaseParasite"/>
        </authorList>
    </citation>
    <scope>IDENTIFICATION</scope>
</reference>
<dbReference type="Pfam" id="PF00620">
    <property type="entry name" value="RhoGAP"/>
    <property type="match status" value="1"/>
</dbReference>
<dbReference type="InterPro" id="IPR047234">
    <property type="entry name" value="GRAF_fam"/>
</dbReference>
<dbReference type="InterPro" id="IPR027267">
    <property type="entry name" value="AH/BAR_dom_sf"/>
</dbReference>
<feature type="region of interest" description="Disordered" evidence="2">
    <location>
        <begin position="942"/>
        <end position="965"/>
    </location>
</feature>
<dbReference type="PANTHER" id="PTHR12552:SF1">
    <property type="entry name" value="RHO GTPASE-ACTIVATING PROTEIN GRAF"/>
    <property type="match status" value="1"/>
</dbReference>
<name>A0AA85KL20_TRIRE</name>
<feature type="region of interest" description="Disordered" evidence="2">
    <location>
        <begin position="826"/>
        <end position="912"/>
    </location>
</feature>
<dbReference type="InterPro" id="IPR047225">
    <property type="entry name" value="PH_GRAF"/>
</dbReference>
<dbReference type="AlphaFoldDB" id="A0AA85KL20"/>
<dbReference type="GO" id="GO:0005096">
    <property type="term" value="F:GTPase activator activity"/>
    <property type="evidence" value="ECO:0007669"/>
    <property type="project" value="UniProtKB-KW"/>
</dbReference>
<dbReference type="Gene3D" id="1.20.1270.60">
    <property type="entry name" value="Arfaptin homology (AH) domain/BAR domain"/>
    <property type="match status" value="1"/>
</dbReference>
<evidence type="ECO:0000313" key="5">
    <source>
        <dbReference type="WBParaSite" id="TREG1_93930.1"/>
    </source>
</evidence>
<feature type="compositionally biased region" description="Low complexity" evidence="2">
    <location>
        <begin position="888"/>
        <end position="912"/>
    </location>
</feature>
<reference evidence="4" key="1">
    <citation type="submission" date="2022-06" db="EMBL/GenBank/DDBJ databases">
        <authorList>
            <person name="Berger JAMES D."/>
            <person name="Berger JAMES D."/>
        </authorList>
    </citation>
    <scope>NUCLEOTIDE SEQUENCE [LARGE SCALE GENOMIC DNA]</scope>
</reference>